<gene>
    <name evidence="1" type="ORF">S01H4_59082</name>
</gene>
<organism evidence="1">
    <name type="scientific">marine sediment metagenome</name>
    <dbReference type="NCBI Taxonomy" id="412755"/>
    <lineage>
        <taxon>unclassified sequences</taxon>
        <taxon>metagenomes</taxon>
        <taxon>ecological metagenomes</taxon>
    </lineage>
</organism>
<accession>X1CF00</accession>
<dbReference type="EMBL" id="BART01034596">
    <property type="protein sequence ID" value="GAH06232.1"/>
    <property type="molecule type" value="Genomic_DNA"/>
</dbReference>
<protein>
    <submittedName>
        <fullName evidence="1">Uncharacterized protein</fullName>
    </submittedName>
</protein>
<dbReference type="AlphaFoldDB" id="X1CF00"/>
<name>X1CF00_9ZZZZ</name>
<evidence type="ECO:0000313" key="1">
    <source>
        <dbReference type="EMBL" id="GAH06232.1"/>
    </source>
</evidence>
<reference evidence="1" key="1">
    <citation type="journal article" date="2014" name="Front. Microbiol.">
        <title>High frequency of phylogenetically diverse reductive dehalogenase-homologous genes in deep subseafloor sedimentary metagenomes.</title>
        <authorList>
            <person name="Kawai M."/>
            <person name="Futagami T."/>
            <person name="Toyoda A."/>
            <person name="Takaki Y."/>
            <person name="Nishi S."/>
            <person name="Hori S."/>
            <person name="Arai W."/>
            <person name="Tsubouchi T."/>
            <person name="Morono Y."/>
            <person name="Uchiyama I."/>
            <person name="Ito T."/>
            <person name="Fujiyama A."/>
            <person name="Inagaki F."/>
            <person name="Takami H."/>
        </authorList>
    </citation>
    <scope>NUCLEOTIDE SEQUENCE</scope>
    <source>
        <strain evidence="1">Expedition CK06-06</strain>
    </source>
</reference>
<sequence>MDPFTFNFSKIWDFFRTNYKSDLDMNTDTYYRIGNNLGDISFDKVYSIDNLLLYKTLLKDDFDALETFDTYLKLRESPLWYQDSINQNSYGFVRSV</sequence>
<feature type="non-terminal residue" evidence="1">
    <location>
        <position position="96"/>
    </location>
</feature>
<proteinExistence type="predicted"/>
<comment type="caution">
    <text evidence="1">The sequence shown here is derived from an EMBL/GenBank/DDBJ whole genome shotgun (WGS) entry which is preliminary data.</text>
</comment>